<comment type="caution">
    <text evidence="1">The sequence shown here is derived from an EMBL/GenBank/DDBJ whole genome shotgun (WGS) entry which is preliminary data.</text>
</comment>
<protein>
    <submittedName>
        <fullName evidence="1">Uncharacterized protein</fullName>
    </submittedName>
</protein>
<reference evidence="1 2" key="1">
    <citation type="submission" date="2014-12" db="EMBL/GenBank/DDBJ databases">
        <title>Draft genome sequences of 29 type strains of Enterococci.</title>
        <authorList>
            <person name="Zhong Z."/>
            <person name="Sun Z."/>
            <person name="Liu W."/>
            <person name="Zhang W."/>
            <person name="Zhang H."/>
        </authorList>
    </citation>
    <scope>NUCLEOTIDE SEQUENCE [LARGE SCALE GENOMIC DNA]</scope>
    <source>
        <strain evidence="1 2">DSM 15687</strain>
    </source>
</reference>
<proteinExistence type="predicted"/>
<organism evidence="1 2">
    <name type="scientific">Enterococcus ratti</name>
    <dbReference type="NCBI Taxonomy" id="150033"/>
    <lineage>
        <taxon>Bacteria</taxon>
        <taxon>Bacillati</taxon>
        <taxon>Bacillota</taxon>
        <taxon>Bacilli</taxon>
        <taxon>Lactobacillales</taxon>
        <taxon>Enterococcaceae</taxon>
        <taxon>Enterococcus</taxon>
    </lineage>
</organism>
<dbReference type="AlphaFoldDB" id="A0A1L8WFK2"/>
<evidence type="ECO:0000313" key="2">
    <source>
        <dbReference type="Proteomes" id="UP000182152"/>
    </source>
</evidence>
<accession>A0A1L8WFK2</accession>
<evidence type="ECO:0000313" key="1">
    <source>
        <dbReference type="EMBL" id="OJG79825.1"/>
    </source>
</evidence>
<keyword evidence="2" id="KW-1185">Reference proteome</keyword>
<dbReference type="EMBL" id="JXLB01000017">
    <property type="protein sequence ID" value="OJG79825.1"/>
    <property type="molecule type" value="Genomic_DNA"/>
</dbReference>
<name>A0A1L8WFK2_9ENTE</name>
<dbReference type="RefSeq" id="WP_071855901.1">
    <property type="nucleotide sequence ID" value="NZ_JXLB01000017.1"/>
</dbReference>
<gene>
    <name evidence="1" type="ORF">RV14_GL000765</name>
</gene>
<dbReference type="Proteomes" id="UP000182152">
    <property type="component" value="Unassembled WGS sequence"/>
</dbReference>
<sequence length="117" mass="13953">MKNDPVLRMCAKKAEKNLNIRKEMLNRCFKGEIPNQQLNETVEYELIQRFGCEDYELPQSIFAEVKKTDKRKKQLELEKKEKKHVDELIKNPNSKAKTYSSKKREVAKARKAYSFYH</sequence>